<evidence type="ECO:0000256" key="1">
    <source>
        <dbReference type="SAM" id="Phobius"/>
    </source>
</evidence>
<keyword evidence="1" id="KW-1133">Transmembrane helix</keyword>
<dbReference type="AlphaFoldDB" id="A0A0E9VWY1"/>
<accession>A0A0E9VWY1</accession>
<dbReference type="EMBL" id="GBXM01026829">
    <property type="protein sequence ID" value="JAH81748.1"/>
    <property type="molecule type" value="Transcribed_RNA"/>
</dbReference>
<proteinExistence type="predicted"/>
<sequence>MSMEHFKNFKCSINHAVSDIIQFLVLASSYALMLALIKLNCTHKLFVNLITYIIHIIAPGTLTLFKILC</sequence>
<protein>
    <submittedName>
        <fullName evidence="2">Uncharacterized protein</fullName>
    </submittedName>
</protein>
<reference evidence="2" key="1">
    <citation type="submission" date="2014-11" db="EMBL/GenBank/DDBJ databases">
        <authorList>
            <person name="Amaro Gonzalez C."/>
        </authorList>
    </citation>
    <scope>NUCLEOTIDE SEQUENCE</scope>
</reference>
<organism evidence="2">
    <name type="scientific">Anguilla anguilla</name>
    <name type="common">European freshwater eel</name>
    <name type="synonym">Muraena anguilla</name>
    <dbReference type="NCBI Taxonomy" id="7936"/>
    <lineage>
        <taxon>Eukaryota</taxon>
        <taxon>Metazoa</taxon>
        <taxon>Chordata</taxon>
        <taxon>Craniata</taxon>
        <taxon>Vertebrata</taxon>
        <taxon>Euteleostomi</taxon>
        <taxon>Actinopterygii</taxon>
        <taxon>Neopterygii</taxon>
        <taxon>Teleostei</taxon>
        <taxon>Anguilliformes</taxon>
        <taxon>Anguillidae</taxon>
        <taxon>Anguilla</taxon>
    </lineage>
</organism>
<reference evidence="2" key="2">
    <citation type="journal article" date="2015" name="Fish Shellfish Immunol.">
        <title>Early steps in the European eel (Anguilla anguilla)-Vibrio vulnificus interaction in the gills: Role of the RtxA13 toxin.</title>
        <authorList>
            <person name="Callol A."/>
            <person name="Pajuelo D."/>
            <person name="Ebbesson L."/>
            <person name="Teles M."/>
            <person name="MacKenzie S."/>
            <person name="Amaro C."/>
        </authorList>
    </citation>
    <scope>NUCLEOTIDE SEQUENCE</scope>
</reference>
<feature type="transmembrane region" description="Helical" evidence="1">
    <location>
        <begin position="49"/>
        <end position="68"/>
    </location>
</feature>
<keyword evidence="1" id="KW-0812">Transmembrane</keyword>
<evidence type="ECO:0000313" key="2">
    <source>
        <dbReference type="EMBL" id="JAH81748.1"/>
    </source>
</evidence>
<feature type="transmembrane region" description="Helical" evidence="1">
    <location>
        <begin position="20"/>
        <end position="37"/>
    </location>
</feature>
<keyword evidence="1" id="KW-0472">Membrane</keyword>
<name>A0A0E9VWY1_ANGAN</name>